<evidence type="ECO:0000313" key="6">
    <source>
        <dbReference type="EMBL" id="WIA23776.1"/>
    </source>
</evidence>
<name>A0ABY8UU14_TETOB</name>
<dbReference type="InterPro" id="IPR036893">
    <property type="entry name" value="SBP_sf"/>
</dbReference>
<dbReference type="InterPro" id="IPR044817">
    <property type="entry name" value="SBP-like"/>
</dbReference>
<reference evidence="6 7" key="1">
    <citation type="submission" date="2023-05" db="EMBL/GenBank/DDBJ databases">
        <title>A 100% complete, gapless, phased diploid assembly of the Scenedesmus obliquus UTEX 3031 genome.</title>
        <authorList>
            <person name="Biondi T.C."/>
            <person name="Hanschen E.R."/>
            <person name="Kwon T."/>
            <person name="Eng W."/>
            <person name="Kruse C.P.S."/>
            <person name="Koehler S.I."/>
            <person name="Kunde Y."/>
            <person name="Gleasner C.D."/>
            <person name="You Mak K.T."/>
            <person name="Polle J."/>
            <person name="Hovde B.T."/>
            <person name="Starkenburg S.R."/>
        </authorList>
    </citation>
    <scope>NUCLEOTIDE SEQUENCE [LARGE SCALE GENOMIC DNA]</scope>
    <source>
        <strain evidence="6 7">DOE0152z</strain>
    </source>
</reference>
<proteinExistence type="predicted"/>
<keyword evidence="1" id="KW-0479">Metal-binding</keyword>
<dbReference type="Pfam" id="PF03110">
    <property type="entry name" value="SBP"/>
    <property type="match status" value="1"/>
</dbReference>
<protein>
    <recommendedName>
        <fullName evidence="5">SBP-type domain-containing protein</fullName>
    </recommendedName>
</protein>
<organism evidence="6 7">
    <name type="scientific">Tetradesmus obliquus</name>
    <name type="common">Green alga</name>
    <name type="synonym">Acutodesmus obliquus</name>
    <dbReference type="NCBI Taxonomy" id="3088"/>
    <lineage>
        <taxon>Eukaryota</taxon>
        <taxon>Viridiplantae</taxon>
        <taxon>Chlorophyta</taxon>
        <taxon>core chlorophytes</taxon>
        <taxon>Chlorophyceae</taxon>
        <taxon>CS clade</taxon>
        <taxon>Sphaeropleales</taxon>
        <taxon>Scenedesmaceae</taxon>
        <taxon>Tetradesmus</taxon>
    </lineage>
</organism>
<dbReference type="Proteomes" id="UP001244341">
    <property type="component" value="Chromosome 17b"/>
</dbReference>
<dbReference type="EMBL" id="CP126224">
    <property type="protein sequence ID" value="WIA23776.1"/>
    <property type="molecule type" value="Genomic_DNA"/>
</dbReference>
<dbReference type="PANTHER" id="PTHR31251">
    <property type="entry name" value="SQUAMOSA PROMOTER-BINDING-LIKE PROTEIN 4"/>
    <property type="match status" value="1"/>
</dbReference>
<accession>A0ABY8UU14</accession>
<dbReference type="SUPFAM" id="SSF103612">
    <property type="entry name" value="SBT domain"/>
    <property type="match status" value="1"/>
</dbReference>
<keyword evidence="2" id="KW-0863">Zinc-finger</keyword>
<feature type="compositionally biased region" description="Low complexity" evidence="4">
    <location>
        <begin position="1"/>
        <end position="17"/>
    </location>
</feature>
<keyword evidence="3" id="KW-0862">Zinc</keyword>
<evidence type="ECO:0000256" key="2">
    <source>
        <dbReference type="ARBA" id="ARBA00022771"/>
    </source>
</evidence>
<feature type="domain" description="SBP-type" evidence="5">
    <location>
        <begin position="20"/>
        <end position="97"/>
    </location>
</feature>
<evidence type="ECO:0000259" key="5">
    <source>
        <dbReference type="PROSITE" id="PS51141"/>
    </source>
</evidence>
<sequence>MAAAAAAGRRSGPPRSAHWQSSCQLPGCGRDLAGEIPYARRFSFCKEHLTAESIEYCGITCRFCQQCARFQSVEDFDGAKRSCRLALLKRRAPANMRRLSRYASQ</sequence>
<evidence type="ECO:0000256" key="4">
    <source>
        <dbReference type="SAM" id="MobiDB-lite"/>
    </source>
</evidence>
<dbReference type="Gene3D" id="4.10.1100.10">
    <property type="entry name" value="Transcription factor, SBP-box domain"/>
    <property type="match status" value="1"/>
</dbReference>
<feature type="region of interest" description="Disordered" evidence="4">
    <location>
        <begin position="1"/>
        <end position="22"/>
    </location>
</feature>
<keyword evidence="7" id="KW-1185">Reference proteome</keyword>
<evidence type="ECO:0000256" key="1">
    <source>
        <dbReference type="ARBA" id="ARBA00022723"/>
    </source>
</evidence>
<evidence type="ECO:0000313" key="7">
    <source>
        <dbReference type="Proteomes" id="UP001244341"/>
    </source>
</evidence>
<evidence type="ECO:0000256" key="3">
    <source>
        <dbReference type="ARBA" id="ARBA00022833"/>
    </source>
</evidence>
<dbReference type="InterPro" id="IPR004333">
    <property type="entry name" value="SBP_dom"/>
</dbReference>
<dbReference type="PANTHER" id="PTHR31251:SF169">
    <property type="entry name" value="SQUAMOSA PROMOTER-BINDING-LIKE PROTEIN 8"/>
    <property type="match status" value="1"/>
</dbReference>
<dbReference type="PROSITE" id="PS51141">
    <property type="entry name" value="ZF_SBP"/>
    <property type="match status" value="1"/>
</dbReference>
<gene>
    <name evidence="6" type="ORF">OEZ85_013461</name>
</gene>